<gene>
    <name evidence="1" type="ORF">FA95DRAFT_1603214</name>
</gene>
<reference evidence="1" key="2">
    <citation type="journal article" date="2022" name="New Phytol.">
        <title>Evolutionary transition to the ectomycorrhizal habit in the genomes of a hyperdiverse lineage of mushroom-forming fungi.</title>
        <authorList>
            <person name="Looney B."/>
            <person name="Miyauchi S."/>
            <person name="Morin E."/>
            <person name="Drula E."/>
            <person name="Courty P.E."/>
            <person name="Kohler A."/>
            <person name="Kuo A."/>
            <person name="LaButti K."/>
            <person name="Pangilinan J."/>
            <person name="Lipzen A."/>
            <person name="Riley R."/>
            <person name="Andreopoulos W."/>
            <person name="He G."/>
            <person name="Johnson J."/>
            <person name="Nolan M."/>
            <person name="Tritt A."/>
            <person name="Barry K.W."/>
            <person name="Grigoriev I.V."/>
            <person name="Nagy L.G."/>
            <person name="Hibbett D."/>
            <person name="Henrissat B."/>
            <person name="Matheny P.B."/>
            <person name="Labbe J."/>
            <person name="Martin F.M."/>
        </authorList>
    </citation>
    <scope>NUCLEOTIDE SEQUENCE</scope>
    <source>
        <strain evidence="1">FP105234-sp</strain>
    </source>
</reference>
<protein>
    <submittedName>
        <fullName evidence="1">Uncharacterized protein</fullName>
    </submittedName>
</protein>
<comment type="caution">
    <text evidence="1">The sequence shown here is derived from an EMBL/GenBank/DDBJ whole genome shotgun (WGS) entry which is preliminary data.</text>
</comment>
<organism evidence="1 2">
    <name type="scientific">Auriscalpium vulgare</name>
    <dbReference type="NCBI Taxonomy" id="40419"/>
    <lineage>
        <taxon>Eukaryota</taxon>
        <taxon>Fungi</taxon>
        <taxon>Dikarya</taxon>
        <taxon>Basidiomycota</taxon>
        <taxon>Agaricomycotina</taxon>
        <taxon>Agaricomycetes</taxon>
        <taxon>Russulales</taxon>
        <taxon>Auriscalpiaceae</taxon>
        <taxon>Auriscalpium</taxon>
    </lineage>
</organism>
<dbReference type="EMBL" id="MU275858">
    <property type="protein sequence ID" value="KAI0050746.1"/>
    <property type="molecule type" value="Genomic_DNA"/>
</dbReference>
<sequence length="245" mass="26451">MNDDRARTPTPAESPSGEALDPMYPEPEDCILLSFSPPIAHAPDFIHLTCAYPGSCSLPAPARRVFLARKVTRGASGTLWDAGALAVKVRSGTAREGGSLCAEAAAYATLEEHYVWGSLVAPLAPRFFGLYVGAGVEALVLEHFGRQLHMWSDLEPDEFNDVLDAVLLLHSVGIEHGDVHPRNVLRSLNGGFRLSNFAKSKSHECPAYTPAGVAVRRCPELNKLWKALSTAFDLKLAMYTQPGVG</sequence>
<proteinExistence type="predicted"/>
<keyword evidence="2" id="KW-1185">Reference proteome</keyword>
<reference evidence="1" key="1">
    <citation type="submission" date="2021-02" db="EMBL/GenBank/DDBJ databases">
        <authorList>
            <consortium name="DOE Joint Genome Institute"/>
            <person name="Ahrendt S."/>
            <person name="Looney B.P."/>
            <person name="Miyauchi S."/>
            <person name="Morin E."/>
            <person name="Drula E."/>
            <person name="Courty P.E."/>
            <person name="Chicoki N."/>
            <person name="Fauchery L."/>
            <person name="Kohler A."/>
            <person name="Kuo A."/>
            <person name="Labutti K."/>
            <person name="Pangilinan J."/>
            <person name="Lipzen A."/>
            <person name="Riley R."/>
            <person name="Andreopoulos W."/>
            <person name="He G."/>
            <person name="Johnson J."/>
            <person name="Barry K.W."/>
            <person name="Grigoriev I.V."/>
            <person name="Nagy L."/>
            <person name="Hibbett D."/>
            <person name="Henrissat B."/>
            <person name="Matheny P.B."/>
            <person name="Labbe J."/>
            <person name="Martin F."/>
        </authorList>
    </citation>
    <scope>NUCLEOTIDE SEQUENCE</scope>
    <source>
        <strain evidence="1">FP105234-sp</strain>
    </source>
</reference>
<evidence type="ECO:0000313" key="2">
    <source>
        <dbReference type="Proteomes" id="UP000814033"/>
    </source>
</evidence>
<name>A0ACB8S4B6_9AGAM</name>
<evidence type="ECO:0000313" key="1">
    <source>
        <dbReference type="EMBL" id="KAI0050746.1"/>
    </source>
</evidence>
<dbReference type="Proteomes" id="UP000814033">
    <property type="component" value="Unassembled WGS sequence"/>
</dbReference>
<accession>A0ACB8S4B6</accession>